<organism evidence="2">
    <name type="scientific">viral metagenome</name>
    <dbReference type="NCBI Taxonomy" id="1070528"/>
    <lineage>
        <taxon>unclassified sequences</taxon>
        <taxon>metagenomes</taxon>
        <taxon>organismal metagenomes</taxon>
    </lineage>
</organism>
<dbReference type="AlphaFoldDB" id="A0A6C0I899"/>
<evidence type="ECO:0000256" key="1">
    <source>
        <dbReference type="SAM" id="Coils"/>
    </source>
</evidence>
<dbReference type="EMBL" id="MN740118">
    <property type="protein sequence ID" value="QHT88546.1"/>
    <property type="molecule type" value="Genomic_DNA"/>
</dbReference>
<reference evidence="2" key="1">
    <citation type="journal article" date="2020" name="Nature">
        <title>Giant virus diversity and host interactions through global metagenomics.</title>
        <authorList>
            <person name="Schulz F."/>
            <person name="Roux S."/>
            <person name="Paez-Espino D."/>
            <person name="Jungbluth S."/>
            <person name="Walsh D.A."/>
            <person name="Denef V.J."/>
            <person name="McMahon K.D."/>
            <person name="Konstantinidis K.T."/>
            <person name="Eloe-Fadrosh E.A."/>
            <person name="Kyrpides N.C."/>
            <person name="Woyke T."/>
        </authorList>
    </citation>
    <scope>NUCLEOTIDE SEQUENCE</scope>
    <source>
        <strain evidence="2">GVMAG-M-3300023184-51</strain>
    </source>
</reference>
<evidence type="ECO:0000313" key="2">
    <source>
        <dbReference type="EMBL" id="QHT88546.1"/>
    </source>
</evidence>
<proteinExistence type="predicted"/>
<accession>A0A6C0I899</accession>
<keyword evidence="1" id="KW-0175">Coiled coil</keyword>
<name>A0A6C0I899_9ZZZZ</name>
<protein>
    <submittedName>
        <fullName evidence="2">Uncharacterized protein</fullName>
    </submittedName>
</protein>
<sequence>MNNEEKENQEIYDEYIAECTNISFIRIGNTMVFSDFIELDQNINIKIKSYDEIYFDYLAKLDNKIDRLFYKQEQIQEKINNLTLENKITSDNMKLIEAKLSNKNILSIIKHYSSRESLVAQLNEKNEQYNNTFNIITKLHETILEIDEEIKNTKTFKGFE</sequence>
<feature type="coiled-coil region" evidence="1">
    <location>
        <begin position="58"/>
        <end position="92"/>
    </location>
</feature>